<name>A0ABW3G926_9NOCA</name>
<keyword evidence="10" id="KW-1185">Reference proteome</keyword>
<protein>
    <submittedName>
        <fullName evidence="9">Phosphatase PAP2 family protein</fullName>
    </submittedName>
</protein>
<feature type="transmembrane region" description="Helical" evidence="7">
    <location>
        <begin position="185"/>
        <end position="207"/>
    </location>
</feature>
<gene>
    <name evidence="9" type="ORF">ACFQ04_13095</name>
</gene>
<evidence type="ECO:0000256" key="2">
    <source>
        <dbReference type="ARBA" id="ARBA00022475"/>
    </source>
</evidence>
<keyword evidence="5 7" id="KW-1133">Transmembrane helix</keyword>
<keyword evidence="6 7" id="KW-0472">Membrane</keyword>
<evidence type="ECO:0000256" key="6">
    <source>
        <dbReference type="ARBA" id="ARBA00023136"/>
    </source>
</evidence>
<proteinExistence type="predicted"/>
<evidence type="ECO:0000259" key="8">
    <source>
        <dbReference type="SMART" id="SM00014"/>
    </source>
</evidence>
<feature type="domain" description="Phosphatidic acid phosphatase type 2/haloperoxidase" evidence="8">
    <location>
        <begin position="88"/>
        <end position="200"/>
    </location>
</feature>
<dbReference type="SMART" id="SM00014">
    <property type="entry name" value="acidPPc"/>
    <property type="match status" value="1"/>
</dbReference>
<keyword evidence="2" id="KW-1003">Cell membrane</keyword>
<dbReference type="RefSeq" id="WP_253645467.1">
    <property type="nucleotide sequence ID" value="NZ_BAAAMO010000002.1"/>
</dbReference>
<organism evidence="9 10">
    <name type="scientific">Williamsia deligens</name>
    <dbReference type="NCBI Taxonomy" id="321325"/>
    <lineage>
        <taxon>Bacteria</taxon>
        <taxon>Bacillati</taxon>
        <taxon>Actinomycetota</taxon>
        <taxon>Actinomycetes</taxon>
        <taxon>Mycobacteriales</taxon>
        <taxon>Nocardiaceae</taxon>
        <taxon>Williamsia</taxon>
    </lineage>
</organism>
<dbReference type="EMBL" id="JBHTIL010000001">
    <property type="protein sequence ID" value="MFD0926673.1"/>
    <property type="molecule type" value="Genomic_DNA"/>
</dbReference>
<sequence length="235" mass="24235">MNNAARSGVSCAAVIGVWVLGLAIVAHHNPLGWADGSVLQWTVDHRSAALTSLVEVVTVAFSPLWVLIWTVLAAAVLALRDHAAHRAVQLVAVVGVAGVACEVVKLAVERHRPPVIDQVGTRELAMSFPSGHVSGATALVLGLAIVVTAGSARRVRLIAVACAVCVSLVAAGTRLYLGVHYLTDVTAALVLSTAVAATLPALAASALDHLAPHLPPRWQDMVNDPEHAAVATTKG</sequence>
<feature type="transmembrane region" description="Helical" evidence="7">
    <location>
        <begin position="48"/>
        <end position="78"/>
    </location>
</feature>
<accession>A0ABW3G926</accession>
<evidence type="ECO:0000256" key="4">
    <source>
        <dbReference type="ARBA" id="ARBA00022801"/>
    </source>
</evidence>
<evidence type="ECO:0000313" key="10">
    <source>
        <dbReference type="Proteomes" id="UP001597068"/>
    </source>
</evidence>
<dbReference type="Pfam" id="PF01569">
    <property type="entry name" value="PAP2"/>
    <property type="match status" value="1"/>
</dbReference>
<comment type="subcellular location">
    <subcellularLocation>
        <location evidence="1">Cell membrane</location>
        <topology evidence="1">Multi-pass membrane protein</topology>
    </subcellularLocation>
</comment>
<feature type="transmembrane region" description="Helical" evidence="7">
    <location>
        <begin position="90"/>
        <end position="108"/>
    </location>
</feature>
<evidence type="ECO:0000256" key="7">
    <source>
        <dbReference type="SAM" id="Phobius"/>
    </source>
</evidence>
<evidence type="ECO:0000256" key="1">
    <source>
        <dbReference type="ARBA" id="ARBA00004651"/>
    </source>
</evidence>
<dbReference type="Proteomes" id="UP001597068">
    <property type="component" value="Unassembled WGS sequence"/>
</dbReference>
<evidence type="ECO:0000256" key="3">
    <source>
        <dbReference type="ARBA" id="ARBA00022692"/>
    </source>
</evidence>
<evidence type="ECO:0000256" key="5">
    <source>
        <dbReference type="ARBA" id="ARBA00022989"/>
    </source>
</evidence>
<dbReference type="InterPro" id="IPR000326">
    <property type="entry name" value="PAP2/HPO"/>
</dbReference>
<dbReference type="Gene3D" id="1.20.144.10">
    <property type="entry name" value="Phosphatidic acid phosphatase type 2/haloperoxidase"/>
    <property type="match status" value="1"/>
</dbReference>
<reference evidence="10" key="1">
    <citation type="journal article" date="2019" name="Int. J. Syst. Evol. Microbiol.">
        <title>The Global Catalogue of Microorganisms (GCM) 10K type strain sequencing project: providing services to taxonomists for standard genome sequencing and annotation.</title>
        <authorList>
            <consortium name="The Broad Institute Genomics Platform"/>
            <consortium name="The Broad Institute Genome Sequencing Center for Infectious Disease"/>
            <person name="Wu L."/>
            <person name="Ma J."/>
        </authorList>
    </citation>
    <scope>NUCLEOTIDE SEQUENCE [LARGE SCALE GENOMIC DNA]</scope>
    <source>
        <strain evidence="10">CCUG 50873</strain>
    </source>
</reference>
<feature type="transmembrane region" description="Helical" evidence="7">
    <location>
        <begin position="7"/>
        <end position="28"/>
    </location>
</feature>
<comment type="caution">
    <text evidence="9">The sequence shown here is derived from an EMBL/GenBank/DDBJ whole genome shotgun (WGS) entry which is preliminary data.</text>
</comment>
<evidence type="ECO:0000313" key="9">
    <source>
        <dbReference type="EMBL" id="MFD0926673.1"/>
    </source>
</evidence>
<dbReference type="PANTHER" id="PTHR14969:SF62">
    <property type="entry name" value="DECAPRENYLPHOSPHORYL-5-PHOSPHORIBOSE PHOSPHATASE RV3807C-RELATED"/>
    <property type="match status" value="1"/>
</dbReference>
<dbReference type="SUPFAM" id="SSF48317">
    <property type="entry name" value="Acid phosphatase/Vanadium-dependent haloperoxidase"/>
    <property type="match status" value="1"/>
</dbReference>
<feature type="transmembrane region" description="Helical" evidence="7">
    <location>
        <begin position="157"/>
        <end position="179"/>
    </location>
</feature>
<dbReference type="InterPro" id="IPR036938">
    <property type="entry name" value="PAP2/HPO_sf"/>
</dbReference>
<keyword evidence="3 7" id="KW-0812">Transmembrane</keyword>
<keyword evidence="4" id="KW-0378">Hydrolase</keyword>
<dbReference type="PANTHER" id="PTHR14969">
    <property type="entry name" value="SPHINGOSINE-1-PHOSPHATE PHOSPHOHYDROLASE"/>
    <property type="match status" value="1"/>
</dbReference>
<feature type="transmembrane region" description="Helical" evidence="7">
    <location>
        <begin position="128"/>
        <end position="150"/>
    </location>
</feature>